<dbReference type="Gene3D" id="3.40.50.2300">
    <property type="match status" value="1"/>
</dbReference>
<dbReference type="SMART" id="SM00448">
    <property type="entry name" value="REC"/>
    <property type="match status" value="1"/>
</dbReference>
<gene>
    <name evidence="9" type="ORF">NZH93_26075</name>
</gene>
<reference evidence="9" key="1">
    <citation type="submission" date="2022-08" db="EMBL/GenBank/DDBJ databases">
        <authorList>
            <person name="Tistechok S."/>
            <person name="Samborskyy M."/>
            <person name="Roman I."/>
        </authorList>
    </citation>
    <scope>NUCLEOTIDE SEQUENCE</scope>
    <source>
        <strain evidence="9">DSM 103496</strain>
    </source>
</reference>
<keyword evidence="3 6" id="KW-0238">DNA-binding</keyword>
<dbReference type="SUPFAM" id="SSF52172">
    <property type="entry name" value="CheY-like"/>
    <property type="match status" value="1"/>
</dbReference>
<dbReference type="GO" id="GO:0000976">
    <property type="term" value="F:transcription cis-regulatory region binding"/>
    <property type="evidence" value="ECO:0007669"/>
    <property type="project" value="TreeGrafter"/>
</dbReference>
<dbReference type="InterPro" id="IPR011006">
    <property type="entry name" value="CheY-like_superfamily"/>
</dbReference>
<evidence type="ECO:0000256" key="5">
    <source>
        <dbReference type="PROSITE-ProRule" id="PRU00169"/>
    </source>
</evidence>
<evidence type="ECO:0000313" key="9">
    <source>
        <dbReference type="EMBL" id="MCS7480338.1"/>
    </source>
</evidence>
<evidence type="ECO:0000313" key="10">
    <source>
        <dbReference type="Proteomes" id="UP001141259"/>
    </source>
</evidence>
<accession>A0A9X2VRR5</accession>
<sequence length="232" mass="25539">MARVLVVEDTESIREIVEMALTDACFDVRSAGDGDSALLELRAWQPDVVVLDLNIPGPNGLEVCSRLRDFSNAYVLMLTARVDEVDKLVGLSTGADDYLTKPFSPRELVARIQAMLRRPKALGATPAAPVPTERVVGPVRLDVQAHEVTVDGAHVELTKLEFALLDLLTENVRLVRTRDQLRRRAWGEPWLADDHAVDVHLSNLRRKLASAGATGFIATVRGVGYRVNRDAL</sequence>
<dbReference type="PROSITE" id="PS50110">
    <property type="entry name" value="RESPONSE_REGULATORY"/>
    <property type="match status" value="1"/>
</dbReference>
<dbReference type="GO" id="GO:0005829">
    <property type="term" value="C:cytosol"/>
    <property type="evidence" value="ECO:0007669"/>
    <property type="project" value="TreeGrafter"/>
</dbReference>
<feature type="modified residue" description="4-aspartylphosphate" evidence="5">
    <location>
        <position position="52"/>
    </location>
</feature>
<dbReference type="InterPro" id="IPR036388">
    <property type="entry name" value="WH-like_DNA-bd_sf"/>
</dbReference>
<dbReference type="EMBL" id="JANYMP010000013">
    <property type="protein sequence ID" value="MCS7480338.1"/>
    <property type="molecule type" value="Genomic_DNA"/>
</dbReference>
<evidence type="ECO:0000259" key="7">
    <source>
        <dbReference type="PROSITE" id="PS50110"/>
    </source>
</evidence>
<dbReference type="Proteomes" id="UP001141259">
    <property type="component" value="Unassembled WGS sequence"/>
</dbReference>
<dbReference type="CDD" id="cd00383">
    <property type="entry name" value="trans_reg_C"/>
    <property type="match status" value="1"/>
</dbReference>
<feature type="DNA-binding region" description="OmpR/PhoB-type" evidence="6">
    <location>
        <begin position="131"/>
        <end position="229"/>
    </location>
</feature>
<dbReference type="RefSeq" id="WP_259625832.1">
    <property type="nucleotide sequence ID" value="NZ_JANYMP010000013.1"/>
</dbReference>
<dbReference type="Gene3D" id="6.10.250.690">
    <property type="match status" value="1"/>
</dbReference>
<protein>
    <submittedName>
        <fullName evidence="9">Response regulator transcription factor</fullName>
    </submittedName>
</protein>
<feature type="domain" description="Response regulatory" evidence="7">
    <location>
        <begin position="3"/>
        <end position="116"/>
    </location>
</feature>
<feature type="domain" description="OmpR/PhoB-type" evidence="8">
    <location>
        <begin position="131"/>
        <end position="229"/>
    </location>
</feature>
<dbReference type="PANTHER" id="PTHR48111:SF4">
    <property type="entry name" value="DNA-BINDING DUAL TRANSCRIPTIONAL REGULATOR OMPR"/>
    <property type="match status" value="1"/>
</dbReference>
<dbReference type="GO" id="GO:0006355">
    <property type="term" value="P:regulation of DNA-templated transcription"/>
    <property type="evidence" value="ECO:0007669"/>
    <property type="project" value="InterPro"/>
</dbReference>
<dbReference type="AlphaFoldDB" id="A0A9X2VRR5"/>
<dbReference type="SMART" id="SM00862">
    <property type="entry name" value="Trans_reg_C"/>
    <property type="match status" value="1"/>
</dbReference>
<dbReference type="InterPro" id="IPR039420">
    <property type="entry name" value="WalR-like"/>
</dbReference>
<keyword evidence="4" id="KW-0804">Transcription</keyword>
<dbReference type="Pfam" id="PF00072">
    <property type="entry name" value="Response_reg"/>
    <property type="match status" value="1"/>
</dbReference>
<evidence type="ECO:0000256" key="4">
    <source>
        <dbReference type="ARBA" id="ARBA00023163"/>
    </source>
</evidence>
<dbReference type="Pfam" id="PF00486">
    <property type="entry name" value="Trans_reg_C"/>
    <property type="match status" value="1"/>
</dbReference>
<organism evidence="9 10">
    <name type="scientific">Umezawaea endophytica</name>
    <dbReference type="NCBI Taxonomy" id="1654476"/>
    <lineage>
        <taxon>Bacteria</taxon>
        <taxon>Bacillati</taxon>
        <taxon>Actinomycetota</taxon>
        <taxon>Actinomycetes</taxon>
        <taxon>Pseudonocardiales</taxon>
        <taxon>Pseudonocardiaceae</taxon>
        <taxon>Umezawaea</taxon>
    </lineage>
</organism>
<proteinExistence type="predicted"/>
<dbReference type="PANTHER" id="PTHR48111">
    <property type="entry name" value="REGULATOR OF RPOS"/>
    <property type="match status" value="1"/>
</dbReference>
<comment type="caution">
    <text evidence="9">The sequence shown here is derived from an EMBL/GenBank/DDBJ whole genome shotgun (WGS) entry which is preliminary data.</text>
</comment>
<evidence type="ECO:0000256" key="3">
    <source>
        <dbReference type="ARBA" id="ARBA00023125"/>
    </source>
</evidence>
<evidence type="ECO:0000259" key="8">
    <source>
        <dbReference type="PROSITE" id="PS51755"/>
    </source>
</evidence>
<evidence type="ECO:0000256" key="2">
    <source>
        <dbReference type="ARBA" id="ARBA00023015"/>
    </source>
</evidence>
<evidence type="ECO:0000256" key="6">
    <source>
        <dbReference type="PROSITE-ProRule" id="PRU01091"/>
    </source>
</evidence>
<dbReference type="PROSITE" id="PS51755">
    <property type="entry name" value="OMPR_PHOB"/>
    <property type="match status" value="1"/>
</dbReference>
<dbReference type="Gene3D" id="1.10.10.10">
    <property type="entry name" value="Winged helix-like DNA-binding domain superfamily/Winged helix DNA-binding domain"/>
    <property type="match status" value="1"/>
</dbReference>
<evidence type="ECO:0000256" key="1">
    <source>
        <dbReference type="ARBA" id="ARBA00022553"/>
    </source>
</evidence>
<dbReference type="InterPro" id="IPR001789">
    <property type="entry name" value="Sig_transdc_resp-reg_receiver"/>
</dbReference>
<keyword evidence="10" id="KW-1185">Reference proteome</keyword>
<dbReference type="GO" id="GO:0032993">
    <property type="term" value="C:protein-DNA complex"/>
    <property type="evidence" value="ECO:0007669"/>
    <property type="project" value="TreeGrafter"/>
</dbReference>
<dbReference type="InterPro" id="IPR001867">
    <property type="entry name" value="OmpR/PhoB-type_DNA-bd"/>
</dbReference>
<keyword evidence="1 5" id="KW-0597">Phosphoprotein</keyword>
<name>A0A9X2VRR5_9PSEU</name>
<keyword evidence="2" id="KW-0805">Transcription regulation</keyword>
<dbReference type="GO" id="GO:0000156">
    <property type="term" value="F:phosphorelay response regulator activity"/>
    <property type="evidence" value="ECO:0007669"/>
    <property type="project" value="TreeGrafter"/>
</dbReference>